<protein>
    <submittedName>
        <fullName evidence="3">Prepilin-type N-terminal cleavage/methylation domain-containing protein</fullName>
    </submittedName>
</protein>
<comment type="caution">
    <text evidence="3">The sequence shown here is derived from an EMBL/GenBank/DDBJ whole genome shotgun (WGS) entry which is preliminary data.</text>
</comment>
<keyword evidence="1" id="KW-0472">Membrane</keyword>
<dbReference type="InterPro" id="IPR012902">
    <property type="entry name" value="N_methyl_site"/>
</dbReference>
<dbReference type="EMBL" id="JBHRYB010000014">
    <property type="protein sequence ID" value="MFC3681228.1"/>
    <property type="molecule type" value="Genomic_DNA"/>
</dbReference>
<evidence type="ECO:0000313" key="4">
    <source>
        <dbReference type="Proteomes" id="UP001595722"/>
    </source>
</evidence>
<keyword evidence="4" id="KW-1185">Reference proteome</keyword>
<sequence>MSLKNQGITLIEVMVTLAITTTGLLGISALQLQSNRANQDSGNRSQAVWMLEDLANRINANSTSWQNYDTSGVYSCPSSPPTRCADYYSGGSKTSSAACTSAQIAAFDLWDVACPHSETISVNGKTVKIRQSYADFISNPKLSVTTSAINNQATISLTWDARTSGTDGNGNTQFIIDESSSNRSVTLTRQVQL</sequence>
<feature type="transmembrane region" description="Helical" evidence="1">
    <location>
        <begin position="7"/>
        <end position="30"/>
    </location>
</feature>
<proteinExistence type="predicted"/>
<dbReference type="Pfam" id="PF07963">
    <property type="entry name" value="N_methyl"/>
    <property type="match status" value="1"/>
</dbReference>
<dbReference type="InterPro" id="IPR054402">
    <property type="entry name" value="Tt1218-like_dom"/>
</dbReference>
<feature type="domain" description="Type IV pilin Tt1218-like" evidence="2">
    <location>
        <begin position="29"/>
        <end position="110"/>
    </location>
</feature>
<evidence type="ECO:0000313" key="3">
    <source>
        <dbReference type="EMBL" id="MFC3681228.1"/>
    </source>
</evidence>
<name>A0ABV7VUM5_9GAMM</name>
<keyword evidence="1" id="KW-1133">Transmembrane helix</keyword>
<evidence type="ECO:0000256" key="1">
    <source>
        <dbReference type="SAM" id="Phobius"/>
    </source>
</evidence>
<keyword evidence="1" id="KW-0812">Transmembrane</keyword>
<gene>
    <name evidence="3" type="ORF">ACFOMG_14080</name>
</gene>
<evidence type="ECO:0000259" key="2">
    <source>
        <dbReference type="Pfam" id="PF22150"/>
    </source>
</evidence>
<dbReference type="Proteomes" id="UP001595722">
    <property type="component" value="Unassembled WGS sequence"/>
</dbReference>
<reference evidence="4" key="1">
    <citation type="journal article" date="2019" name="Int. J. Syst. Evol. Microbiol.">
        <title>The Global Catalogue of Microorganisms (GCM) 10K type strain sequencing project: providing services to taxonomists for standard genome sequencing and annotation.</title>
        <authorList>
            <consortium name="The Broad Institute Genomics Platform"/>
            <consortium name="The Broad Institute Genome Sequencing Center for Infectious Disease"/>
            <person name="Wu L."/>
            <person name="Ma J."/>
        </authorList>
    </citation>
    <scope>NUCLEOTIDE SEQUENCE [LARGE SCALE GENOMIC DNA]</scope>
    <source>
        <strain evidence="4">KCTC 42424</strain>
    </source>
</reference>
<organism evidence="3 4">
    <name type="scientific">Bacterioplanoides pacificum</name>
    <dbReference type="NCBI Taxonomy" id="1171596"/>
    <lineage>
        <taxon>Bacteria</taxon>
        <taxon>Pseudomonadati</taxon>
        <taxon>Pseudomonadota</taxon>
        <taxon>Gammaproteobacteria</taxon>
        <taxon>Oceanospirillales</taxon>
        <taxon>Oceanospirillaceae</taxon>
        <taxon>Bacterioplanoides</taxon>
    </lineage>
</organism>
<accession>A0ABV7VUM5</accession>
<dbReference type="Pfam" id="PF22150">
    <property type="entry name" value="Tt1218-like"/>
    <property type="match status" value="1"/>
</dbReference>
<dbReference type="RefSeq" id="WP_376867517.1">
    <property type="nucleotide sequence ID" value="NZ_JBHRYB010000014.1"/>
</dbReference>